<keyword evidence="8" id="KW-1185">Reference proteome</keyword>
<dbReference type="SUPFAM" id="SSF53790">
    <property type="entry name" value="Tetrapyrrole methylase"/>
    <property type="match status" value="1"/>
</dbReference>
<accession>A0A964E2N4</accession>
<evidence type="ECO:0000256" key="3">
    <source>
        <dbReference type="ARBA" id="ARBA00022603"/>
    </source>
</evidence>
<dbReference type="InterPro" id="IPR035996">
    <property type="entry name" value="4pyrrol_Methylase_sf"/>
</dbReference>
<dbReference type="InterPro" id="IPR006363">
    <property type="entry name" value="Cbl_synth_CobJ/CibH_dom"/>
</dbReference>
<evidence type="ECO:0000313" key="7">
    <source>
        <dbReference type="EMBL" id="MCB8879810.1"/>
    </source>
</evidence>
<keyword evidence="5" id="KW-0949">S-adenosyl-L-methionine</keyword>
<dbReference type="InterPro" id="IPR000878">
    <property type="entry name" value="4pyrrol_Mease"/>
</dbReference>
<evidence type="ECO:0000256" key="4">
    <source>
        <dbReference type="ARBA" id="ARBA00022679"/>
    </source>
</evidence>
<organism evidence="7 8">
    <name type="scientific">Acidisoma cellulosilyticum</name>
    <dbReference type="NCBI Taxonomy" id="2802395"/>
    <lineage>
        <taxon>Bacteria</taxon>
        <taxon>Pseudomonadati</taxon>
        <taxon>Pseudomonadota</taxon>
        <taxon>Alphaproteobacteria</taxon>
        <taxon>Acetobacterales</taxon>
        <taxon>Acidocellaceae</taxon>
        <taxon>Acidisoma</taxon>
    </lineage>
</organism>
<name>A0A964E2N4_9PROT</name>
<evidence type="ECO:0000256" key="1">
    <source>
        <dbReference type="ARBA" id="ARBA00004953"/>
    </source>
</evidence>
<dbReference type="InterPro" id="IPR051810">
    <property type="entry name" value="Precorrin_MeTrfase"/>
</dbReference>
<sequence length="257" mass="26900">MKGALYVIGLGPGDAGLVTPEASAALARCTDVFGYFPYVARVPERPGLTRHASDNREEIARARAALVCAASGGRVAVVSGGDPGVFAMASAVFEAVESGPAEWRALDIQVLPGISAMLAAAARVGAPLGHDFAVLSLSDNLKPWDLVLHRVRAAASAGFALALYNPISRVRPWQLGAALMALTEILPSETPVIFASAVTRPDERIEVLTLTEAAGAPERADMRTMVIIGTAETRRIARGNGHSDWIYAPRSVGPLPA</sequence>
<dbReference type="NCBIfam" id="TIGR01466">
    <property type="entry name" value="cobJ_cbiH"/>
    <property type="match status" value="1"/>
</dbReference>
<comment type="pathway">
    <text evidence="1">Cofactor biosynthesis; adenosylcobalamin biosynthesis.</text>
</comment>
<reference evidence="7 8" key="1">
    <citation type="journal article" date="2021" name="Microorganisms">
        <title>Acidisoma silvae sp. nov. and Acidisomacellulosilytica sp. nov., Two Acidophilic Bacteria Isolated from Decaying Wood, Hydrolyzing Cellulose and Producing Poly-3-hydroxybutyrate.</title>
        <authorList>
            <person name="Mieszkin S."/>
            <person name="Pouder E."/>
            <person name="Uroz S."/>
            <person name="Simon-Colin C."/>
            <person name="Alain K."/>
        </authorList>
    </citation>
    <scope>NUCLEOTIDE SEQUENCE [LARGE SCALE GENOMIC DNA]</scope>
    <source>
        <strain evidence="7 8">HW T5.17</strain>
    </source>
</reference>
<evidence type="ECO:0000256" key="5">
    <source>
        <dbReference type="ARBA" id="ARBA00022691"/>
    </source>
</evidence>
<keyword evidence="4 7" id="KW-0808">Transferase</keyword>
<protein>
    <submittedName>
        <fullName evidence="7">Precorrin-3B C(17)-methyltransferase</fullName>
        <ecNumber evidence="7">2.1.1.131</ecNumber>
    </submittedName>
</protein>
<dbReference type="Proteomes" id="UP000721844">
    <property type="component" value="Unassembled WGS sequence"/>
</dbReference>
<dbReference type="GO" id="GO:0032259">
    <property type="term" value="P:methylation"/>
    <property type="evidence" value="ECO:0007669"/>
    <property type="project" value="UniProtKB-KW"/>
</dbReference>
<dbReference type="GO" id="GO:0009236">
    <property type="term" value="P:cobalamin biosynthetic process"/>
    <property type="evidence" value="ECO:0007669"/>
    <property type="project" value="UniProtKB-KW"/>
</dbReference>
<evidence type="ECO:0000313" key="8">
    <source>
        <dbReference type="Proteomes" id="UP000721844"/>
    </source>
</evidence>
<dbReference type="Gene3D" id="3.40.1010.10">
    <property type="entry name" value="Cobalt-precorrin-4 Transmethylase, Domain 1"/>
    <property type="match status" value="1"/>
</dbReference>
<dbReference type="PANTHER" id="PTHR47036">
    <property type="entry name" value="COBALT-FACTOR III C(17)-METHYLTRANSFERASE-RELATED"/>
    <property type="match status" value="1"/>
</dbReference>
<comment type="caution">
    <text evidence="7">The sequence shown here is derived from an EMBL/GenBank/DDBJ whole genome shotgun (WGS) entry which is preliminary data.</text>
</comment>
<gene>
    <name evidence="7" type="primary">cobJ</name>
    <name evidence="7" type="ORF">ACELLULO517_06155</name>
</gene>
<keyword evidence="2" id="KW-0169">Cobalamin biosynthesis</keyword>
<proteinExistence type="predicted"/>
<dbReference type="Pfam" id="PF00590">
    <property type="entry name" value="TP_methylase"/>
    <property type="match status" value="1"/>
</dbReference>
<evidence type="ECO:0000256" key="2">
    <source>
        <dbReference type="ARBA" id="ARBA00022573"/>
    </source>
</evidence>
<dbReference type="InterPro" id="IPR014777">
    <property type="entry name" value="4pyrrole_Mease_sub1"/>
</dbReference>
<feature type="domain" description="Tetrapyrrole methylase" evidence="6">
    <location>
        <begin position="5"/>
        <end position="213"/>
    </location>
</feature>
<dbReference type="CDD" id="cd11646">
    <property type="entry name" value="Precorrin_3B_C17_MT"/>
    <property type="match status" value="1"/>
</dbReference>
<dbReference type="EC" id="2.1.1.131" evidence="7"/>
<dbReference type="EMBL" id="JAESVA010000002">
    <property type="protein sequence ID" value="MCB8879810.1"/>
    <property type="molecule type" value="Genomic_DNA"/>
</dbReference>
<dbReference type="Gene3D" id="3.30.950.10">
    <property type="entry name" value="Methyltransferase, Cobalt-precorrin-4 Transmethylase, Domain 2"/>
    <property type="match status" value="1"/>
</dbReference>
<dbReference type="PANTHER" id="PTHR47036:SF1">
    <property type="entry name" value="COBALT-FACTOR III C(17)-METHYLTRANSFERASE-RELATED"/>
    <property type="match status" value="1"/>
</dbReference>
<dbReference type="AlphaFoldDB" id="A0A964E2N4"/>
<dbReference type="InterPro" id="IPR014776">
    <property type="entry name" value="4pyrrole_Mease_sub2"/>
</dbReference>
<dbReference type="RefSeq" id="WP_227306428.1">
    <property type="nucleotide sequence ID" value="NZ_JAESVA010000002.1"/>
</dbReference>
<dbReference type="GO" id="GO:0030789">
    <property type="term" value="F:precorrin-3B C17-methyltransferase activity"/>
    <property type="evidence" value="ECO:0007669"/>
    <property type="project" value="UniProtKB-EC"/>
</dbReference>
<evidence type="ECO:0000259" key="6">
    <source>
        <dbReference type="Pfam" id="PF00590"/>
    </source>
</evidence>
<keyword evidence="3 7" id="KW-0489">Methyltransferase</keyword>